<reference evidence="1 2" key="1">
    <citation type="submission" date="2014-06" db="EMBL/GenBank/DDBJ databases">
        <authorList>
            <person name="Ngugi D.K."/>
            <person name="Blom J."/>
            <person name="Alam I."/>
            <person name="Rashid M."/>
            <person name="Baalawi W."/>
            <person name="Zhang G."/>
            <person name="Hikmawan T."/>
            <person name="Guan Y."/>
            <person name="Antunes A."/>
            <person name="Siam R."/>
            <person name="El-Dorry H."/>
            <person name="Bajic V."/>
            <person name="Stingl U."/>
        </authorList>
    </citation>
    <scope>NUCLEOTIDE SEQUENCE [LARGE SCALE GENOMIC DNA]</scope>
    <source>
        <strain evidence="1">SCGC AAA799-D11</strain>
    </source>
</reference>
<comment type="caution">
    <text evidence="1">The sequence shown here is derived from an EMBL/GenBank/DDBJ whole genome shotgun (WGS) entry which is preliminary data.</text>
</comment>
<organism evidence="1 2">
    <name type="scientific">Marine Group I thaumarchaeote SCGC AAA799-D11</name>
    <dbReference type="NCBI Taxonomy" id="1502291"/>
    <lineage>
        <taxon>Archaea</taxon>
        <taxon>Nitrososphaerota</taxon>
        <taxon>Marine Group I</taxon>
    </lineage>
</organism>
<evidence type="ECO:0000313" key="2">
    <source>
        <dbReference type="Proteomes" id="UP000029386"/>
    </source>
</evidence>
<evidence type="ECO:0000313" key="1">
    <source>
        <dbReference type="EMBL" id="KFM14397.1"/>
    </source>
</evidence>
<keyword evidence="2" id="KW-1185">Reference proteome</keyword>
<gene>
    <name evidence="1" type="ORF">AAA799D11_01757</name>
</gene>
<protein>
    <submittedName>
        <fullName evidence="1">Uncharacterized protein</fullName>
    </submittedName>
</protein>
<name>A0A087RLP3_9ARCH</name>
<dbReference type="AlphaFoldDB" id="A0A087RLP3"/>
<dbReference type="EMBL" id="JOSY01000077">
    <property type="protein sequence ID" value="KFM14397.1"/>
    <property type="molecule type" value="Genomic_DNA"/>
</dbReference>
<proteinExistence type="predicted"/>
<sequence>MKELGSVQANLFNDFLIVSLDKEWINLFGGLPVFRIIIDDQGRLCLQSQVIRSGAKV</sequence>
<accession>A0A087RLP3</accession>
<dbReference type="Proteomes" id="UP000029386">
    <property type="component" value="Unassembled WGS sequence"/>
</dbReference>